<keyword evidence="3" id="KW-0201">Cytochrome c-type biogenesis</keyword>
<feature type="domain" description="Cytochrome c assembly protein" evidence="8">
    <location>
        <begin position="139"/>
        <end position="436"/>
    </location>
</feature>
<dbReference type="PANTHER" id="PTHR30071">
    <property type="entry name" value="HEME EXPORTER PROTEIN C"/>
    <property type="match status" value="1"/>
</dbReference>
<comment type="subcellular location">
    <subcellularLocation>
        <location evidence="1">Membrane</location>
        <topology evidence="1">Multi-pass membrane protein</topology>
    </subcellularLocation>
</comment>
<keyword evidence="2 7" id="KW-0812">Transmembrane</keyword>
<feature type="transmembrane region" description="Helical" evidence="7">
    <location>
        <begin position="410"/>
        <end position="431"/>
    </location>
</feature>
<evidence type="ECO:0000256" key="7">
    <source>
        <dbReference type="SAM" id="Phobius"/>
    </source>
</evidence>
<organism evidence="9">
    <name type="scientific">Micromonas pusilla</name>
    <name type="common">Picoplanktonic green alga</name>
    <name type="synonym">Chromulina pusilla</name>
    <dbReference type="NCBI Taxonomy" id="38833"/>
    <lineage>
        <taxon>Eukaryota</taxon>
        <taxon>Viridiplantae</taxon>
        <taxon>Chlorophyta</taxon>
        <taxon>Mamiellophyceae</taxon>
        <taxon>Mamiellales</taxon>
        <taxon>Mamiellaceae</taxon>
        <taxon>Micromonas</taxon>
    </lineage>
</organism>
<dbReference type="InterPro" id="IPR002541">
    <property type="entry name" value="Cyt_c_assembly"/>
</dbReference>
<feature type="transmembrane region" description="Helical" evidence="7">
    <location>
        <begin position="348"/>
        <end position="369"/>
    </location>
</feature>
<dbReference type="InterPro" id="IPR017562">
    <property type="entry name" value="Cyt_c_biogenesis_CcsA"/>
</dbReference>
<evidence type="ECO:0000256" key="6">
    <source>
        <dbReference type="SAM" id="MobiDB-lite"/>
    </source>
</evidence>
<proteinExistence type="inferred from homology"/>
<feature type="transmembrane region" description="Helical" evidence="7">
    <location>
        <begin position="211"/>
        <end position="237"/>
    </location>
</feature>
<name>A0A7S0D9I8_MICPS</name>
<evidence type="ECO:0000256" key="3">
    <source>
        <dbReference type="ARBA" id="ARBA00022748"/>
    </source>
</evidence>
<dbReference type="GO" id="GO:0005886">
    <property type="term" value="C:plasma membrane"/>
    <property type="evidence" value="ECO:0007669"/>
    <property type="project" value="TreeGrafter"/>
</dbReference>
<dbReference type="AlphaFoldDB" id="A0A7S0D9I8"/>
<feature type="transmembrane region" description="Helical" evidence="7">
    <location>
        <begin position="173"/>
        <end position="191"/>
    </location>
</feature>
<dbReference type="Pfam" id="PF01578">
    <property type="entry name" value="Cytochrom_C_asm"/>
    <property type="match status" value="1"/>
</dbReference>
<dbReference type="GO" id="GO:0020037">
    <property type="term" value="F:heme binding"/>
    <property type="evidence" value="ECO:0007669"/>
    <property type="project" value="InterPro"/>
</dbReference>
<protein>
    <recommendedName>
        <fullName evidence="8">Cytochrome c assembly protein domain-containing protein</fullName>
    </recommendedName>
</protein>
<dbReference type="GO" id="GO:0017004">
    <property type="term" value="P:cytochrome complex assembly"/>
    <property type="evidence" value="ECO:0007669"/>
    <property type="project" value="UniProtKB-KW"/>
</dbReference>
<dbReference type="HAMAP" id="MF_01391">
    <property type="entry name" value="CytC_CcsA"/>
    <property type="match status" value="1"/>
</dbReference>
<evidence type="ECO:0000256" key="2">
    <source>
        <dbReference type="ARBA" id="ARBA00022692"/>
    </source>
</evidence>
<feature type="compositionally biased region" description="Low complexity" evidence="6">
    <location>
        <begin position="15"/>
        <end position="40"/>
    </location>
</feature>
<dbReference type="InterPro" id="IPR045062">
    <property type="entry name" value="Cyt_c_biogenesis_CcsA/CcmC"/>
</dbReference>
<evidence type="ECO:0000256" key="5">
    <source>
        <dbReference type="ARBA" id="ARBA00023136"/>
    </source>
</evidence>
<feature type="transmembrane region" description="Helical" evidence="7">
    <location>
        <begin position="114"/>
        <end position="131"/>
    </location>
</feature>
<evidence type="ECO:0000259" key="8">
    <source>
        <dbReference type="Pfam" id="PF01578"/>
    </source>
</evidence>
<keyword evidence="5 7" id="KW-0472">Membrane</keyword>
<gene>
    <name evidence="9" type="ORF">MSP1401_LOCUS9108</name>
</gene>
<dbReference type="EMBL" id="HBEN01010991">
    <property type="protein sequence ID" value="CAD8445656.1"/>
    <property type="molecule type" value="Transcribed_RNA"/>
</dbReference>
<accession>A0A7S0D9I8</accession>
<evidence type="ECO:0000256" key="4">
    <source>
        <dbReference type="ARBA" id="ARBA00022989"/>
    </source>
</evidence>
<feature type="transmembrane region" description="Helical" evidence="7">
    <location>
        <begin position="143"/>
        <end position="161"/>
    </location>
</feature>
<keyword evidence="4 7" id="KW-1133">Transmembrane helix</keyword>
<dbReference type="PANTHER" id="PTHR30071:SF1">
    <property type="entry name" value="CYTOCHROME B_B6 PROTEIN-RELATED"/>
    <property type="match status" value="1"/>
</dbReference>
<sequence length="444" mass="46447">MATALAAPARTASVRAAAPGARGATSRVSARRAASPRPSTFGNVTRSSRRPVRPAAAVGPNEVNELAASTLLTLSGLETVLGKVSFGSLLTATSIFEYKAFFTDEKRAGKVEQVAMLGGNLALASLLAARWVESGHFPLSNMYESLLFLAWGITGVHLYVTERDGFSKSAVPGALAAPTALTVVAGATLALPAELQRASALVPALKSNWLMMHVSVMMLSYATLLVGSLACMSFLVVDASQGWAGAKSTLGFLDGLVSKNDDDDSDSSELVMASAGNAGALEALEGDSGSEGSQAKVRVRNRPKLAAGGGALSSDALAAANAAVLSEFPETPLDTGDRLLKEMDNLSYRCLGAGFALLTAGLISGAVWANEAWGSYWSWDPKETWALITWFTYATYLHSRLVAGKSKKEVATIGALGFIVVWVCYVGVNLWGVGLHSYGWFANK</sequence>
<feature type="transmembrane region" description="Helical" evidence="7">
    <location>
        <begin position="384"/>
        <end position="403"/>
    </location>
</feature>
<evidence type="ECO:0000313" key="9">
    <source>
        <dbReference type="EMBL" id="CAD8445656.1"/>
    </source>
</evidence>
<reference evidence="9" key="1">
    <citation type="submission" date="2021-01" db="EMBL/GenBank/DDBJ databases">
        <authorList>
            <person name="Corre E."/>
            <person name="Pelletier E."/>
            <person name="Niang G."/>
            <person name="Scheremetjew M."/>
            <person name="Finn R."/>
            <person name="Kale V."/>
            <person name="Holt S."/>
            <person name="Cochrane G."/>
            <person name="Meng A."/>
            <person name="Brown T."/>
            <person name="Cohen L."/>
        </authorList>
    </citation>
    <scope>NUCLEOTIDE SEQUENCE</scope>
    <source>
        <strain evidence="9">CCAC1681</strain>
    </source>
</reference>
<evidence type="ECO:0000256" key="1">
    <source>
        <dbReference type="ARBA" id="ARBA00004141"/>
    </source>
</evidence>
<dbReference type="NCBIfam" id="TIGR03144">
    <property type="entry name" value="cytochr_II_ccsB"/>
    <property type="match status" value="1"/>
</dbReference>
<feature type="region of interest" description="Disordered" evidence="6">
    <location>
        <begin position="15"/>
        <end position="57"/>
    </location>
</feature>